<comment type="caution">
    <text evidence="6">The sequence shown here is derived from an EMBL/GenBank/DDBJ whole genome shotgun (WGS) entry which is preliminary data.</text>
</comment>
<dbReference type="Gene3D" id="3.20.20.70">
    <property type="entry name" value="Aldolase class I"/>
    <property type="match status" value="1"/>
</dbReference>
<comment type="pathway">
    <text evidence="1">Carbohydrate acid metabolism.</text>
</comment>
<dbReference type="EMBL" id="JACIFF010000001">
    <property type="protein sequence ID" value="MBB4078013.1"/>
    <property type="molecule type" value="Genomic_DNA"/>
</dbReference>
<evidence type="ECO:0000256" key="2">
    <source>
        <dbReference type="ARBA" id="ARBA00006906"/>
    </source>
</evidence>
<dbReference type="GO" id="GO:0106009">
    <property type="term" value="F:(4S)-4-hydroxy-2-oxoglutarate aldolase activity"/>
    <property type="evidence" value="ECO:0007669"/>
    <property type="project" value="UniProtKB-EC"/>
</dbReference>
<dbReference type="PANTHER" id="PTHR30246:SF1">
    <property type="entry name" value="2-DEHYDRO-3-DEOXY-6-PHOSPHOGALACTONATE ALDOLASE-RELATED"/>
    <property type="match status" value="1"/>
</dbReference>
<dbReference type="CDD" id="cd00452">
    <property type="entry name" value="KDPG_aldolase"/>
    <property type="match status" value="1"/>
</dbReference>
<dbReference type="InterPro" id="IPR013785">
    <property type="entry name" value="Aldolase_TIM"/>
</dbReference>
<comment type="subunit">
    <text evidence="3">Homotrimer.</text>
</comment>
<evidence type="ECO:0000256" key="3">
    <source>
        <dbReference type="ARBA" id="ARBA00011233"/>
    </source>
</evidence>
<evidence type="ECO:0000256" key="5">
    <source>
        <dbReference type="ARBA" id="ARBA00023277"/>
    </source>
</evidence>
<reference evidence="6 7" key="1">
    <citation type="submission" date="2020-08" db="EMBL/GenBank/DDBJ databases">
        <title>Genomic Encyclopedia of Type Strains, Phase IV (KMG-IV): sequencing the most valuable type-strain genomes for metagenomic binning, comparative biology and taxonomic classification.</title>
        <authorList>
            <person name="Goeker M."/>
        </authorList>
    </citation>
    <scope>NUCLEOTIDE SEQUENCE [LARGE SCALE GENOMIC DNA]</scope>
    <source>
        <strain evidence="6 7">DSM 105137</strain>
    </source>
</reference>
<dbReference type="AlphaFoldDB" id="A0A840E232"/>
<protein>
    <submittedName>
        <fullName evidence="6">2-dehydro-3-deoxyphosphogluconate aldolase/(4S)-4-hydroxy-2-oxoglutarate aldolase</fullName>
        <ecNumber evidence="6">4.1.2.14</ecNumber>
        <ecNumber evidence="6">4.1.3.42</ecNumber>
    </submittedName>
</protein>
<comment type="similarity">
    <text evidence="2">Belongs to the KHG/KDPG aldolase family.</text>
</comment>
<accession>A0A840E232</accession>
<dbReference type="RefSeq" id="WP_183494243.1">
    <property type="nucleotide sequence ID" value="NZ_JACIFF010000001.1"/>
</dbReference>
<sequence>MADFSKFNWTFFHSAPVVAILRGLSAEACERVAEALSETGFTTLEVTINTPDVGQIISHLSRQFPSLNVGAGTVCTPDQLDEALTAGASFVVTPILDEEVITRCVTDRIPVFPGAYTPTEIYRAWNLGATAVKVFPASQLGVEYLKDIHGPLPQIKLVPTGGVSLENIASFFAAGVYGVGMGSSLLRSDLIAAGDYSSLKDHLRRVRAQLPQHSGGGAQEPT</sequence>
<keyword evidence="4 6" id="KW-0456">Lyase</keyword>
<dbReference type="Proteomes" id="UP000576209">
    <property type="component" value="Unassembled WGS sequence"/>
</dbReference>
<dbReference type="SUPFAM" id="SSF51569">
    <property type="entry name" value="Aldolase"/>
    <property type="match status" value="1"/>
</dbReference>
<evidence type="ECO:0000313" key="6">
    <source>
        <dbReference type="EMBL" id="MBB4078013.1"/>
    </source>
</evidence>
<evidence type="ECO:0000256" key="1">
    <source>
        <dbReference type="ARBA" id="ARBA00004761"/>
    </source>
</evidence>
<keyword evidence="5" id="KW-0119">Carbohydrate metabolism</keyword>
<keyword evidence="7" id="KW-1185">Reference proteome</keyword>
<dbReference type="EC" id="4.1.2.14" evidence="6"/>
<evidence type="ECO:0000313" key="7">
    <source>
        <dbReference type="Proteomes" id="UP000576209"/>
    </source>
</evidence>
<dbReference type="GO" id="GO:0008675">
    <property type="term" value="F:2-dehydro-3-deoxy-phosphogluconate aldolase activity"/>
    <property type="evidence" value="ECO:0007669"/>
    <property type="project" value="UniProtKB-EC"/>
</dbReference>
<dbReference type="Pfam" id="PF01081">
    <property type="entry name" value="Aldolase"/>
    <property type="match status" value="1"/>
</dbReference>
<dbReference type="PANTHER" id="PTHR30246">
    <property type="entry name" value="2-KETO-3-DEOXY-6-PHOSPHOGLUCONATE ALDOLASE"/>
    <property type="match status" value="1"/>
</dbReference>
<gene>
    <name evidence="6" type="ORF">GGR28_000614</name>
</gene>
<dbReference type="EC" id="4.1.3.42" evidence="6"/>
<dbReference type="InterPro" id="IPR000887">
    <property type="entry name" value="Aldlse_KDPG_KHG"/>
</dbReference>
<proteinExistence type="inferred from homology"/>
<organism evidence="6 7">
    <name type="scientific">Neolewinella aquimaris</name>
    <dbReference type="NCBI Taxonomy" id="1835722"/>
    <lineage>
        <taxon>Bacteria</taxon>
        <taxon>Pseudomonadati</taxon>
        <taxon>Bacteroidota</taxon>
        <taxon>Saprospiria</taxon>
        <taxon>Saprospirales</taxon>
        <taxon>Lewinellaceae</taxon>
        <taxon>Neolewinella</taxon>
    </lineage>
</organism>
<dbReference type="NCBIfam" id="TIGR01182">
    <property type="entry name" value="eda"/>
    <property type="match status" value="1"/>
</dbReference>
<evidence type="ECO:0000256" key="4">
    <source>
        <dbReference type="ARBA" id="ARBA00023239"/>
    </source>
</evidence>
<name>A0A840E232_9BACT</name>